<dbReference type="SUPFAM" id="SSF54862">
    <property type="entry name" value="4Fe-4S ferredoxins"/>
    <property type="match status" value="1"/>
</dbReference>
<dbReference type="Gene3D" id="3.30.70.20">
    <property type="match status" value="1"/>
</dbReference>
<dbReference type="GO" id="GO:0051536">
    <property type="term" value="F:iron-sulfur cluster binding"/>
    <property type="evidence" value="ECO:0007669"/>
    <property type="project" value="UniProtKB-KW"/>
</dbReference>
<dbReference type="Pfam" id="PF13237">
    <property type="entry name" value="Fer4_10"/>
    <property type="match status" value="1"/>
</dbReference>
<dbReference type="InterPro" id="IPR017900">
    <property type="entry name" value="4Fe4S_Fe_S_CS"/>
</dbReference>
<dbReference type="InterPro" id="IPR026816">
    <property type="entry name" value="Flavodoxin_dom"/>
</dbReference>
<evidence type="ECO:0000256" key="1">
    <source>
        <dbReference type="ARBA" id="ARBA00022723"/>
    </source>
</evidence>
<dbReference type="Proteomes" id="UP000095468">
    <property type="component" value="Unassembled WGS sequence"/>
</dbReference>
<evidence type="ECO:0000256" key="3">
    <source>
        <dbReference type="ARBA" id="ARBA00023014"/>
    </source>
</evidence>
<proteinExistence type="predicted"/>
<dbReference type="InterPro" id="IPR029039">
    <property type="entry name" value="Flavoprotein-like_sf"/>
</dbReference>
<feature type="domain" description="4Fe-4S ferredoxin-type" evidence="4">
    <location>
        <begin position="219"/>
        <end position="247"/>
    </location>
</feature>
<keyword evidence="1" id="KW-0479">Metal-binding</keyword>
<accession>A0A174DJK7</accession>
<dbReference type="PANTHER" id="PTHR43122:SF1">
    <property type="entry name" value="IRON-SULFUR-BINDING PROTEIN"/>
    <property type="match status" value="1"/>
</dbReference>
<evidence type="ECO:0000256" key="2">
    <source>
        <dbReference type="ARBA" id="ARBA00023004"/>
    </source>
</evidence>
<sequence length="263" mass="28945">MILYFSATGNSEHVARRIAAATDDKVVSIERFDVEALRLVATEGPCQLGFVAPVYAWGLPIPMIEFLKTADLSIAAGAKGGERPYTFYVSTYGSTTGQSAKFARDLLHERGLELHAAMSVKMPDTWTPLFDLSDHQKVEGINRTAEAQIDAVIDAVRERCTGNMMRHRVPLFASCAYHAFGLPRMQQTSKFAVDAGRCVGCGLCAKRCPMAAIEMRDGLPVWTKPECAACLRCLHRCPKFAISHGKRTASHGQYRHPKPGVRM</sequence>
<dbReference type="RefSeq" id="WP_055286683.1">
    <property type="nucleotide sequence ID" value="NZ_CYYP01000010.1"/>
</dbReference>
<organism evidence="5 6">
    <name type="scientific">Collinsella aerofaciens</name>
    <dbReference type="NCBI Taxonomy" id="74426"/>
    <lineage>
        <taxon>Bacteria</taxon>
        <taxon>Bacillati</taxon>
        <taxon>Actinomycetota</taxon>
        <taxon>Coriobacteriia</taxon>
        <taxon>Coriobacteriales</taxon>
        <taxon>Coriobacteriaceae</taxon>
        <taxon>Collinsella</taxon>
    </lineage>
</organism>
<dbReference type="GO" id="GO:0046872">
    <property type="term" value="F:metal ion binding"/>
    <property type="evidence" value="ECO:0007669"/>
    <property type="project" value="UniProtKB-KW"/>
</dbReference>
<dbReference type="PROSITE" id="PS00198">
    <property type="entry name" value="4FE4S_FER_1"/>
    <property type="match status" value="2"/>
</dbReference>
<dbReference type="PROSITE" id="PS51379">
    <property type="entry name" value="4FE4S_FER_2"/>
    <property type="match status" value="2"/>
</dbReference>
<dbReference type="InterPro" id="IPR047964">
    <property type="entry name" value="EFR1-like"/>
</dbReference>
<dbReference type="InterPro" id="IPR017896">
    <property type="entry name" value="4Fe4S_Fe-S-bd"/>
</dbReference>
<dbReference type="NCBIfam" id="NF038196">
    <property type="entry name" value="ferrodoxin_EFR1"/>
    <property type="match status" value="1"/>
</dbReference>
<name>A0A174DJK7_9ACTN</name>
<evidence type="ECO:0000313" key="5">
    <source>
        <dbReference type="EMBL" id="CUO24090.1"/>
    </source>
</evidence>
<gene>
    <name evidence="5" type="ORF">ERS852381_01263</name>
</gene>
<dbReference type="PANTHER" id="PTHR43122">
    <property type="entry name" value="FERREDOXIN SUBUNIT OF PYRUVATE:FLAVODOXIN OXIDOREDUCTASE-RELATED"/>
    <property type="match status" value="1"/>
</dbReference>
<dbReference type="Pfam" id="PF12724">
    <property type="entry name" value="Flavodoxin_5"/>
    <property type="match status" value="1"/>
</dbReference>
<dbReference type="EMBL" id="CYYP01000010">
    <property type="protein sequence ID" value="CUO24090.1"/>
    <property type="molecule type" value="Genomic_DNA"/>
</dbReference>
<keyword evidence="2" id="KW-0408">Iron</keyword>
<reference evidence="5 6" key="1">
    <citation type="submission" date="2015-09" db="EMBL/GenBank/DDBJ databases">
        <authorList>
            <consortium name="Pathogen Informatics"/>
        </authorList>
    </citation>
    <scope>NUCLEOTIDE SEQUENCE [LARGE SCALE GENOMIC DNA]</scope>
    <source>
        <strain evidence="5 6">2789STDY5608823</strain>
    </source>
</reference>
<feature type="domain" description="4Fe-4S ferredoxin-type" evidence="4">
    <location>
        <begin position="189"/>
        <end position="218"/>
    </location>
</feature>
<dbReference type="Gene3D" id="3.40.50.360">
    <property type="match status" value="1"/>
</dbReference>
<keyword evidence="3" id="KW-0411">Iron-sulfur</keyword>
<dbReference type="AlphaFoldDB" id="A0A174DJK7"/>
<evidence type="ECO:0000259" key="4">
    <source>
        <dbReference type="PROSITE" id="PS51379"/>
    </source>
</evidence>
<evidence type="ECO:0000313" key="6">
    <source>
        <dbReference type="Proteomes" id="UP000095468"/>
    </source>
</evidence>
<protein>
    <submittedName>
        <fullName evidence="5">Ferredoxin II</fullName>
    </submittedName>
</protein>
<dbReference type="SUPFAM" id="SSF52218">
    <property type="entry name" value="Flavoproteins"/>
    <property type="match status" value="1"/>
</dbReference>